<evidence type="ECO:0000256" key="2">
    <source>
        <dbReference type="ARBA" id="ARBA00023235"/>
    </source>
</evidence>
<dbReference type="GO" id="GO:0005829">
    <property type="term" value="C:cytosol"/>
    <property type="evidence" value="ECO:0007669"/>
    <property type="project" value="TreeGrafter"/>
</dbReference>
<dbReference type="EMBL" id="CAKE01000001">
    <property type="protein sequence ID" value="CCI81070.1"/>
    <property type="molecule type" value="Genomic_DNA"/>
</dbReference>
<reference evidence="4 5" key="1">
    <citation type="submission" date="2012-06" db="EMBL/GenBank/DDBJ databases">
        <title>Draft Genome Sequence of Lactobacillus hominis Strain CRBIP 24.179T, isolated from human intestine.</title>
        <authorList>
            <person name="Cousin S."/>
            <person name="Ma L."/>
            <person name="Bizet C."/>
            <person name="Loux V."/>
            <person name="Bouchier C."/>
            <person name="Clermont D."/>
            <person name="Creno S."/>
        </authorList>
    </citation>
    <scope>NUCLEOTIDE SEQUENCE [LARGE SCALE GENOMIC DNA]</scope>
    <source>
        <strain evidence="5">CRBIP 24.179T</strain>
    </source>
</reference>
<evidence type="ECO:0000313" key="5">
    <source>
        <dbReference type="Proteomes" id="UP000009320"/>
    </source>
</evidence>
<dbReference type="STRING" id="1423758.FC41_GL000168"/>
<dbReference type="SUPFAM" id="SSF75445">
    <property type="entry name" value="D-ribose-5-phosphate isomerase (RpiA), lid domain"/>
    <property type="match status" value="1"/>
</dbReference>
<accession>I7KG95</accession>
<dbReference type="InterPro" id="IPR037171">
    <property type="entry name" value="NagB/RpiA_transferase-like"/>
</dbReference>
<sequence length="223" mass="24887">MTTISSLAFSKIEPNSIVSLGGGSNVFNLVKEIATHPEYNLNLYSPSELTIIKCKELGLQVKPIQEVDEIDIAFDGCDSVNYQLNALKSKGGIHYFEKLAAQKSGQYILLLPKKRIVPTLSNKIQLCSEVAFDSRIQILNLCKKMNLKAEIRLDQAISDYAYTKNGNLLIDVYSQDWKNISDIDQILCSQNGVLSTSYFKNLVTSLITMQDDNAIEIKKGDLK</sequence>
<dbReference type="Gene3D" id="3.30.70.260">
    <property type="match status" value="1"/>
</dbReference>
<keyword evidence="5" id="KW-1185">Reference proteome</keyword>
<evidence type="ECO:0000313" key="4">
    <source>
        <dbReference type="EMBL" id="CCI81070.1"/>
    </source>
</evidence>
<proteinExistence type="predicted"/>
<protein>
    <recommendedName>
        <fullName evidence="1">ribose-5-phosphate isomerase</fullName>
        <ecNumber evidence="1">5.3.1.6</ecNumber>
    </recommendedName>
    <alternativeName>
        <fullName evidence="3">Phosphoriboisomerase</fullName>
    </alternativeName>
</protein>
<dbReference type="AlphaFoldDB" id="I7KG95"/>
<dbReference type="GO" id="GO:0006014">
    <property type="term" value="P:D-ribose metabolic process"/>
    <property type="evidence" value="ECO:0007669"/>
    <property type="project" value="TreeGrafter"/>
</dbReference>
<dbReference type="PANTHER" id="PTHR11934:SF0">
    <property type="entry name" value="RIBOSE-5-PHOSPHATE ISOMERASE"/>
    <property type="match status" value="1"/>
</dbReference>
<keyword evidence="2 4" id="KW-0413">Isomerase</keyword>
<evidence type="ECO:0000256" key="1">
    <source>
        <dbReference type="ARBA" id="ARBA00011959"/>
    </source>
</evidence>
<evidence type="ECO:0000256" key="3">
    <source>
        <dbReference type="ARBA" id="ARBA00029734"/>
    </source>
</evidence>
<dbReference type="Proteomes" id="UP000009320">
    <property type="component" value="Unassembled WGS sequence"/>
</dbReference>
<dbReference type="Pfam" id="PF06026">
    <property type="entry name" value="Rib_5-P_isom_A"/>
    <property type="match status" value="1"/>
</dbReference>
<dbReference type="GO" id="GO:0004751">
    <property type="term" value="F:ribose-5-phosphate isomerase activity"/>
    <property type="evidence" value="ECO:0007669"/>
    <property type="project" value="UniProtKB-EC"/>
</dbReference>
<dbReference type="Gene3D" id="3.40.50.1360">
    <property type="match status" value="1"/>
</dbReference>
<name>I7KG95_9LACO</name>
<dbReference type="PATRIC" id="fig|1423758.3.peg.172"/>
<dbReference type="PANTHER" id="PTHR11934">
    <property type="entry name" value="RIBOSE-5-PHOSPHATE ISOMERASE"/>
    <property type="match status" value="1"/>
</dbReference>
<dbReference type="OrthoDB" id="5870696at2"/>
<dbReference type="EC" id="5.3.1.6" evidence="1"/>
<dbReference type="RefSeq" id="WP_008469679.1">
    <property type="nucleotide sequence ID" value="NZ_AYZP01000001.1"/>
</dbReference>
<dbReference type="GO" id="GO:0009052">
    <property type="term" value="P:pentose-phosphate shunt, non-oxidative branch"/>
    <property type="evidence" value="ECO:0007669"/>
    <property type="project" value="InterPro"/>
</dbReference>
<dbReference type="GeneID" id="82846350"/>
<dbReference type="eggNOG" id="COG0120">
    <property type="taxonomic scope" value="Bacteria"/>
</dbReference>
<gene>
    <name evidence="4" type="ORF">BN55_03915</name>
</gene>
<dbReference type="SUPFAM" id="SSF100950">
    <property type="entry name" value="NagB/RpiA/CoA transferase-like"/>
    <property type="match status" value="1"/>
</dbReference>
<comment type="caution">
    <text evidence="4">The sequence shown here is derived from an EMBL/GenBank/DDBJ whole genome shotgun (WGS) entry which is preliminary data.</text>
</comment>
<dbReference type="InterPro" id="IPR004788">
    <property type="entry name" value="Ribose5P_isomerase_type_A"/>
</dbReference>
<organism evidence="4 5">
    <name type="scientific">Lactobacillus hominis DSM 23910 = CRBIP 24.179</name>
    <dbReference type="NCBI Taxonomy" id="1423758"/>
    <lineage>
        <taxon>Bacteria</taxon>
        <taxon>Bacillati</taxon>
        <taxon>Bacillota</taxon>
        <taxon>Bacilli</taxon>
        <taxon>Lactobacillales</taxon>
        <taxon>Lactobacillaceae</taxon>
        <taxon>Lactobacillus</taxon>
    </lineage>
</organism>